<evidence type="ECO:0000313" key="2">
    <source>
        <dbReference type="EMBL" id="KKM16925.1"/>
    </source>
</evidence>
<comment type="caution">
    <text evidence="2">The sequence shown here is derived from an EMBL/GenBank/DDBJ whole genome shotgun (WGS) entry which is preliminary data.</text>
</comment>
<dbReference type="Pfam" id="PF01145">
    <property type="entry name" value="Band_7"/>
    <property type="match status" value="1"/>
</dbReference>
<accession>A0A0F9KNM5</accession>
<dbReference type="EMBL" id="LAZR01014565">
    <property type="protein sequence ID" value="KKM16925.1"/>
    <property type="molecule type" value="Genomic_DNA"/>
</dbReference>
<dbReference type="Gene3D" id="3.30.479.30">
    <property type="entry name" value="Band 7 domain"/>
    <property type="match status" value="1"/>
</dbReference>
<feature type="domain" description="Band 7" evidence="1">
    <location>
        <begin position="21"/>
        <end position="117"/>
    </location>
</feature>
<evidence type="ECO:0000259" key="1">
    <source>
        <dbReference type="Pfam" id="PF01145"/>
    </source>
</evidence>
<protein>
    <recommendedName>
        <fullName evidence="1">Band 7 domain-containing protein</fullName>
    </recommendedName>
</protein>
<dbReference type="AlphaFoldDB" id="A0A0F9KNM5"/>
<dbReference type="InterPro" id="IPR001107">
    <property type="entry name" value="Band_7"/>
</dbReference>
<proteinExistence type="predicted"/>
<dbReference type="SUPFAM" id="SSF117892">
    <property type="entry name" value="Band 7/SPFH domain"/>
    <property type="match status" value="1"/>
</dbReference>
<gene>
    <name evidence="2" type="ORF">LCGC14_1680890</name>
</gene>
<reference evidence="2" key="1">
    <citation type="journal article" date="2015" name="Nature">
        <title>Complex archaea that bridge the gap between prokaryotes and eukaryotes.</title>
        <authorList>
            <person name="Spang A."/>
            <person name="Saw J.H."/>
            <person name="Jorgensen S.L."/>
            <person name="Zaremba-Niedzwiedzka K."/>
            <person name="Martijn J."/>
            <person name="Lind A.E."/>
            <person name="van Eijk R."/>
            <person name="Schleper C."/>
            <person name="Guy L."/>
            <person name="Ettema T.J."/>
        </authorList>
    </citation>
    <scope>NUCLEOTIDE SEQUENCE</scope>
</reference>
<name>A0A0F9KNM5_9ZZZZ</name>
<organism evidence="2">
    <name type="scientific">marine sediment metagenome</name>
    <dbReference type="NCBI Taxonomy" id="412755"/>
    <lineage>
        <taxon>unclassified sequences</taxon>
        <taxon>metagenomes</taxon>
        <taxon>ecological metagenomes</taxon>
    </lineage>
</organism>
<dbReference type="InterPro" id="IPR036013">
    <property type="entry name" value="Band_7/SPFH_dom_sf"/>
</dbReference>
<sequence length="185" mass="21236">MTTWLTTIFNAMSQPFKWWVVVAPWEQGIRVRLGKEAFKLDSGIHLRIPFLDRVYVQSVRLRIITSGTRTISTSDGKIISLNLGIRFAVRDIKQLYSTIADPEKTLLNHASSLVAEYVFKTDSKNLSPKDLQDYVDINMVDDNWGLCNVSVHVIDFALTKTYRLIMNDYEGRSGFDLEHDNYGSR</sequence>